<evidence type="ECO:0000256" key="1">
    <source>
        <dbReference type="ARBA" id="ARBA00010164"/>
    </source>
</evidence>
<dbReference type="EMBL" id="CABFPH010000006">
    <property type="protein sequence ID" value="VUD70219.1"/>
    <property type="molecule type" value="Genomic_DNA"/>
</dbReference>
<evidence type="ECO:0000313" key="7">
    <source>
        <dbReference type="Proteomes" id="UP000410984"/>
    </source>
</evidence>
<proteinExistence type="inferred from homology"/>
<evidence type="ECO:0000256" key="2">
    <source>
        <dbReference type="ARBA" id="ARBA00022679"/>
    </source>
</evidence>
<evidence type="ECO:0000313" key="6">
    <source>
        <dbReference type="EMBL" id="VUD70219.1"/>
    </source>
</evidence>
<dbReference type="PANTHER" id="PTHR37419:SF8">
    <property type="entry name" value="TOXIN YJJJ"/>
    <property type="match status" value="1"/>
</dbReference>
<dbReference type="InterPro" id="IPR012893">
    <property type="entry name" value="HipA-like_C"/>
</dbReference>
<dbReference type="Proteomes" id="UP000410984">
    <property type="component" value="Unassembled WGS sequence"/>
</dbReference>
<accession>A0A509E9N8</accession>
<dbReference type="GO" id="GO:0005829">
    <property type="term" value="C:cytosol"/>
    <property type="evidence" value="ECO:0007669"/>
    <property type="project" value="TreeGrafter"/>
</dbReference>
<organism evidence="6 7">
    <name type="scientific">Methylobacterium symbioticum</name>
    <dbReference type="NCBI Taxonomy" id="2584084"/>
    <lineage>
        <taxon>Bacteria</taxon>
        <taxon>Pseudomonadati</taxon>
        <taxon>Pseudomonadota</taxon>
        <taxon>Alphaproteobacteria</taxon>
        <taxon>Hyphomicrobiales</taxon>
        <taxon>Methylobacteriaceae</taxon>
        <taxon>Methylobacterium</taxon>
    </lineage>
</organism>
<dbReference type="AlphaFoldDB" id="A0A509E9N8"/>
<evidence type="ECO:0000256" key="3">
    <source>
        <dbReference type="ARBA" id="ARBA00022777"/>
    </source>
</evidence>
<gene>
    <name evidence="6" type="ORF">MET9862_00782</name>
</gene>
<evidence type="ECO:0000259" key="5">
    <source>
        <dbReference type="Pfam" id="PF07804"/>
    </source>
</evidence>
<comment type="similarity">
    <text evidence="1">Belongs to the HipA Ser/Thr kinase family.</text>
</comment>
<reference evidence="6 7" key="1">
    <citation type="submission" date="2019-06" db="EMBL/GenBank/DDBJ databases">
        <authorList>
            <person name="Rodrigo-Torres L."/>
            <person name="Arahal R. D."/>
            <person name="Lucena T."/>
        </authorList>
    </citation>
    <scope>NUCLEOTIDE SEQUENCE [LARGE SCALE GENOMIC DNA]</scope>
    <source>
        <strain evidence="6 7">SB0023/3</strain>
    </source>
</reference>
<feature type="domain" description="HipA-like C-terminal" evidence="5">
    <location>
        <begin position="42"/>
        <end position="146"/>
    </location>
</feature>
<dbReference type="Pfam" id="PF07804">
    <property type="entry name" value="HipA_C"/>
    <property type="match status" value="1"/>
</dbReference>
<feature type="region of interest" description="Disordered" evidence="4">
    <location>
        <begin position="30"/>
        <end position="51"/>
    </location>
</feature>
<dbReference type="RefSeq" id="WP_280178948.1">
    <property type="nucleotide sequence ID" value="NZ_CABFPH010000006.1"/>
</dbReference>
<keyword evidence="2" id="KW-0808">Transferase</keyword>
<dbReference type="InterPro" id="IPR052028">
    <property type="entry name" value="HipA_Ser/Thr_kinase"/>
</dbReference>
<keyword evidence="3" id="KW-0418">Kinase</keyword>
<dbReference type="GO" id="GO:0004674">
    <property type="term" value="F:protein serine/threonine kinase activity"/>
    <property type="evidence" value="ECO:0007669"/>
    <property type="project" value="TreeGrafter"/>
</dbReference>
<name>A0A509E9N8_9HYPH</name>
<evidence type="ECO:0000256" key="4">
    <source>
        <dbReference type="SAM" id="MobiDB-lite"/>
    </source>
</evidence>
<protein>
    <recommendedName>
        <fullName evidence="5">HipA-like C-terminal domain-containing protein</fullName>
    </recommendedName>
</protein>
<sequence length="156" mass="16810">MPLDEQSPEGVADLEWLAGQARQVEDDLPEADIDTLRQAEGSSGGARPKVVIGFDPSTRTVRYNAGEGLPDGYGHWLLKFGPRDDPAEIGAEEYAYSLMARAAGVVIPEADLIRTKAGSYFTVSRFDHAETCRVHLHTASGLAEADHRLPGAMDSS</sequence>
<keyword evidence="7" id="KW-1185">Reference proteome</keyword>
<dbReference type="PANTHER" id="PTHR37419">
    <property type="entry name" value="SERINE/THREONINE-PROTEIN KINASE TOXIN HIPA"/>
    <property type="match status" value="1"/>
</dbReference>